<evidence type="ECO:0000256" key="3">
    <source>
        <dbReference type="PIRSR" id="PIRSR605511-1"/>
    </source>
</evidence>
<protein>
    <submittedName>
        <fullName evidence="6">Gluconolactonase</fullName>
    </submittedName>
</protein>
<feature type="binding site" evidence="4">
    <location>
        <position position="130"/>
    </location>
    <ligand>
        <name>substrate</name>
    </ligand>
</feature>
<feature type="active site" description="Proton donor/acceptor" evidence="3">
    <location>
        <position position="235"/>
    </location>
</feature>
<keyword evidence="7" id="KW-1185">Reference proteome</keyword>
<accession>A0A4R6K445</accession>
<organism evidence="6 7">
    <name type="scientific">Kribbella caucasensis</name>
    <dbReference type="NCBI Taxonomy" id="2512215"/>
    <lineage>
        <taxon>Bacteria</taxon>
        <taxon>Bacillati</taxon>
        <taxon>Actinomycetota</taxon>
        <taxon>Actinomycetes</taxon>
        <taxon>Propionibacteriales</taxon>
        <taxon>Kribbellaceae</taxon>
        <taxon>Kribbella</taxon>
    </lineage>
</organism>
<dbReference type="PANTHER" id="PTHR47572:SF4">
    <property type="entry name" value="LACTONASE DRP35"/>
    <property type="match status" value="1"/>
</dbReference>
<dbReference type="GO" id="GO:0046872">
    <property type="term" value="F:metal ion binding"/>
    <property type="evidence" value="ECO:0007669"/>
    <property type="project" value="UniProtKB-KW"/>
</dbReference>
<dbReference type="InterPro" id="IPR051262">
    <property type="entry name" value="SMP-30/CGR1_Lactonase"/>
</dbReference>
<dbReference type="PRINTS" id="PR01790">
    <property type="entry name" value="SMP30FAMILY"/>
</dbReference>
<dbReference type="RefSeq" id="WP_133803641.1">
    <property type="nucleotide sequence ID" value="NZ_SNWQ01000017.1"/>
</dbReference>
<gene>
    <name evidence="6" type="ORF">EV643_117146</name>
</gene>
<dbReference type="Pfam" id="PF08450">
    <property type="entry name" value="SGL"/>
    <property type="match status" value="1"/>
</dbReference>
<comment type="caution">
    <text evidence="6">The sequence shown here is derived from an EMBL/GenBank/DDBJ whole genome shotgun (WGS) entry which is preliminary data.</text>
</comment>
<dbReference type="Gene3D" id="2.120.10.30">
    <property type="entry name" value="TolB, C-terminal domain"/>
    <property type="match status" value="1"/>
</dbReference>
<reference evidence="6 7" key="1">
    <citation type="submission" date="2019-03" db="EMBL/GenBank/DDBJ databases">
        <title>Genomic Encyclopedia of Type Strains, Phase III (KMG-III): the genomes of soil and plant-associated and newly described type strains.</title>
        <authorList>
            <person name="Whitman W."/>
        </authorList>
    </citation>
    <scope>NUCLEOTIDE SEQUENCE [LARGE SCALE GENOMIC DNA]</scope>
    <source>
        <strain evidence="6 7">VKM Ac-2527</strain>
    </source>
</reference>
<evidence type="ECO:0000313" key="7">
    <source>
        <dbReference type="Proteomes" id="UP000295388"/>
    </source>
</evidence>
<dbReference type="OrthoDB" id="241638at2"/>
<dbReference type="InterPro" id="IPR005511">
    <property type="entry name" value="SMP-30"/>
</dbReference>
<evidence type="ECO:0000313" key="6">
    <source>
        <dbReference type="EMBL" id="TDO44123.1"/>
    </source>
</evidence>
<evidence type="ECO:0000256" key="4">
    <source>
        <dbReference type="PIRSR" id="PIRSR605511-2"/>
    </source>
</evidence>
<dbReference type="InterPro" id="IPR013658">
    <property type="entry name" value="SGL"/>
</dbReference>
<dbReference type="Proteomes" id="UP000295388">
    <property type="component" value="Unassembled WGS sequence"/>
</dbReference>
<proteinExistence type="inferred from homology"/>
<sequence length="310" mass="34123">MTTIPEPLAGTAPAVFEKLDERFAGIRGDRLLERLWTGGRWLEGPAYSPDGRYLIWSDIPNDRILRWDETSYQVSVYRQPAGNTNGHTRDTEARLVSCEHGNRRVTRTEHDGSVRVLADGYEGHRLNSPNDVVVRSDGSVWFTDPAYGIDSDYEGHKGEVETGGCHVYRIGPDGVISRVADDFNRPNGIAFSNDESLLYVTDSEEGTIRVFKVTDDGTALSGGELFAECGNGIFDGIRLDSEGRIWGAAGDGAHVYHPDGTLLGKLLVPETVSNLCFGGEKRNRLFLTATTSVYSLYTTVTGGRQPYDPR</sequence>
<dbReference type="SUPFAM" id="SSF63829">
    <property type="entry name" value="Calcium-dependent phosphotriesterase"/>
    <property type="match status" value="1"/>
</dbReference>
<dbReference type="AlphaFoldDB" id="A0A4R6K445"/>
<feature type="binding site" evidence="4">
    <location>
        <position position="235"/>
    </location>
    <ligand>
        <name>a divalent metal cation</name>
        <dbReference type="ChEBI" id="CHEBI:60240"/>
    </ligand>
</feature>
<dbReference type="InterPro" id="IPR011042">
    <property type="entry name" value="6-blade_b-propeller_TolB-like"/>
</dbReference>
<name>A0A4R6K445_9ACTN</name>
<feature type="binding site" evidence="4">
    <location>
        <position position="43"/>
    </location>
    <ligand>
        <name>a divalent metal cation</name>
        <dbReference type="ChEBI" id="CHEBI:60240"/>
    </ligand>
</feature>
<comment type="cofactor">
    <cofactor evidence="4">
        <name>Zn(2+)</name>
        <dbReference type="ChEBI" id="CHEBI:29105"/>
    </cofactor>
    <text evidence="4">Binds 1 divalent metal cation per subunit.</text>
</comment>
<feature type="domain" description="SMP-30/Gluconolactonase/LRE-like region" evidence="5">
    <location>
        <begin position="43"/>
        <end position="290"/>
    </location>
</feature>
<feature type="binding site" evidence="4">
    <location>
        <position position="187"/>
    </location>
    <ligand>
        <name>a divalent metal cation</name>
        <dbReference type="ChEBI" id="CHEBI:60240"/>
    </ligand>
</feature>
<dbReference type="GO" id="GO:0016787">
    <property type="term" value="F:hydrolase activity"/>
    <property type="evidence" value="ECO:0007669"/>
    <property type="project" value="UniProtKB-KW"/>
</dbReference>
<keyword evidence="4" id="KW-0479">Metal-binding</keyword>
<evidence type="ECO:0000259" key="5">
    <source>
        <dbReference type="Pfam" id="PF08450"/>
    </source>
</evidence>
<dbReference type="EMBL" id="SNWQ01000017">
    <property type="protein sequence ID" value="TDO44123.1"/>
    <property type="molecule type" value="Genomic_DNA"/>
</dbReference>
<evidence type="ECO:0000256" key="2">
    <source>
        <dbReference type="ARBA" id="ARBA00022801"/>
    </source>
</evidence>
<keyword evidence="4" id="KW-0862">Zinc</keyword>
<keyword evidence="2" id="KW-0378">Hydrolase</keyword>
<dbReference type="PANTHER" id="PTHR47572">
    <property type="entry name" value="LIPOPROTEIN-RELATED"/>
    <property type="match status" value="1"/>
</dbReference>
<evidence type="ECO:0000256" key="1">
    <source>
        <dbReference type="ARBA" id="ARBA00008853"/>
    </source>
</evidence>
<comment type="similarity">
    <text evidence="1">Belongs to the SMP-30/CGR1 family.</text>
</comment>